<evidence type="ECO:0000256" key="1">
    <source>
        <dbReference type="SAM" id="Coils"/>
    </source>
</evidence>
<evidence type="ECO:0000313" key="3">
    <source>
        <dbReference type="EMBL" id="CAK9226994.1"/>
    </source>
</evidence>
<name>A0ABP0UPR1_9BRYO</name>
<keyword evidence="2" id="KW-0812">Transmembrane</keyword>
<accession>A0ABP0UPR1</accession>
<keyword evidence="1" id="KW-0175">Coiled coil</keyword>
<dbReference type="EMBL" id="OZ019897">
    <property type="protein sequence ID" value="CAK9226994.1"/>
    <property type="molecule type" value="Genomic_DNA"/>
</dbReference>
<dbReference type="Proteomes" id="UP001497512">
    <property type="component" value="Chromosome 5"/>
</dbReference>
<gene>
    <name evidence="3" type="ORF">CSSPTR1EN2_LOCUS18517</name>
</gene>
<evidence type="ECO:0000256" key="2">
    <source>
        <dbReference type="SAM" id="Phobius"/>
    </source>
</evidence>
<proteinExistence type="predicted"/>
<feature type="transmembrane region" description="Helical" evidence="2">
    <location>
        <begin position="220"/>
        <end position="244"/>
    </location>
</feature>
<dbReference type="PANTHER" id="PTHR36383:SF1">
    <property type="entry name" value="PROTEIN, PUTATIVE-RELATED"/>
    <property type="match status" value="1"/>
</dbReference>
<evidence type="ECO:0000313" key="4">
    <source>
        <dbReference type="Proteomes" id="UP001497512"/>
    </source>
</evidence>
<keyword evidence="4" id="KW-1185">Reference proteome</keyword>
<dbReference type="PANTHER" id="PTHR36383">
    <property type="entry name" value="OS09G0529350 PROTEIN"/>
    <property type="match status" value="1"/>
</dbReference>
<protein>
    <submittedName>
        <fullName evidence="3">Uncharacterized protein</fullName>
    </submittedName>
</protein>
<keyword evidence="2" id="KW-1133">Transmembrane helix</keyword>
<reference evidence="3" key="1">
    <citation type="submission" date="2024-02" db="EMBL/GenBank/DDBJ databases">
        <authorList>
            <consortium name="ELIXIR-Norway"/>
            <consortium name="Elixir Norway"/>
        </authorList>
    </citation>
    <scope>NUCLEOTIDE SEQUENCE</scope>
</reference>
<sequence>MAGMSSSILSLASPRSLTICTSSRLTSRRAFSVGGASLWRESSSRWKEGQEVRSTKHGWRGWTWNALDEESPADEEGRFSLEEETEKLLQGDESQALLRDLAAAAQRVEASKRELDAVRRKEKQISELQAFLEHLDAEQAAADSMAKVTQDVLEAEAEMKAAELALVTARAGDLSTKWVTEVIDEDAERVESGKAAAVSTLAGTLASLPFSLVVDGGWGLGTLLSQGGIVLSCLLFGVTYRYIIRRDLGNLQLKSGAVAAFGLVRGIGQIDATQALVGFSETGIDKVLTAALEAGESMIIFAFAALAVDYCLRERLVSPFPSQKPHGS</sequence>
<feature type="coiled-coil region" evidence="1">
    <location>
        <begin position="94"/>
        <end position="165"/>
    </location>
</feature>
<organism evidence="3 4">
    <name type="scientific">Sphagnum troendelagicum</name>
    <dbReference type="NCBI Taxonomy" id="128251"/>
    <lineage>
        <taxon>Eukaryota</taxon>
        <taxon>Viridiplantae</taxon>
        <taxon>Streptophyta</taxon>
        <taxon>Embryophyta</taxon>
        <taxon>Bryophyta</taxon>
        <taxon>Sphagnophytina</taxon>
        <taxon>Sphagnopsida</taxon>
        <taxon>Sphagnales</taxon>
        <taxon>Sphagnaceae</taxon>
        <taxon>Sphagnum</taxon>
    </lineage>
</organism>
<keyword evidence="2" id="KW-0472">Membrane</keyword>